<gene>
    <name evidence="1" type="ORF">K6L26_24060</name>
</gene>
<sequence length="72" mass="8062">MPKQIDVVHACLLPPEPWMGVIAHIVDAKEPIFAERGHFMEAACGRHVRVYLAEPFDVDHPKACQECKGVVQ</sequence>
<evidence type="ECO:0000313" key="2">
    <source>
        <dbReference type="Proteomes" id="UP000825598"/>
    </source>
</evidence>
<name>A0ACD1FDC5_MYCFR</name>
<dbReference type="EMBL" id="CP081673">
    <property type="protein sequence ID" value="QZH65046.1"/>
    <property type="molecule type" value="Genomic_DNA"/>
</dbReference>
<keyword evidence="2" id="KW-1185">Reference proteome</keyword>
<accession>A0ACD1FDC5</accession>
<organism evidence="1 2">
    <name type="scientific">Mycolicibacterium farcinogenes</name>
    <name type="common">Mycobacterium farcinogenes</name>
    <dbReference type="NCBI Taxonomy" id="1802"/>
    <lineage>
        <taxon>Bacteria</taxon>
        <taxon>Bacillati</taxon>
        <taxon>Actinomycetota</taxon>
        <taxon>Actinomycetes</taxon>
        <taxon>Mycobacteriales</taxon>
        <taxon>Mycobacteriaceae</taxon>
        <taxon>Mycolicibacterium</taxon>
    </lineage>
</organism>
<evidence type="ECO:0000313" key="1">
    <source>
        <dbReference type="EMBL" id="QZH65046.1"/>
    </source>
</evidence>
<reference evidence="1" key="1">
    <citation type="submission" date="2021-07" db="EMBL/GenBank/DDBJ databases">
        <title>Complete Genome Sequences of Mycobacterium farcinogenes Isolated from Clinical Specimens from Patients in Thailand.</title>
        <authorList>
            <person name="Sodsai P."/>
        </authorList>
    </citation>
    <scope>NUCLEOTIDE SEQUENCE</scope>
    <source>
        <strain evidence="1">BKK/CU-MFGFA-001</strain>
    </source>
</reference>
<proteinExistence type="predicted"/>
<dbReference type="Proteomes" id="UP000825598">
    <property type="component" value="Chromosome"/>
</dbReference>
<protein>
    <submittedName>
        <fullName evidence="1">Uncharacterized protein</fullName>
    </submittedName>
</protein>